<accession>A0A2D2AWL3</accession>
<feature type="domain" description="Nitroreductase" evidence="3">
    <location>
        <begin position="22"/>
        <end position="197"/>
    </location>
</feature>
<keyword evidence="5" id="KW-1185">Reference proteome</keyword>
<dbReference type="EMBL" id="CP024201">
    <property type="protein sequence ID" value="ATQ42404.1"/>
    <property type="molecule type" value="Genomic_DNA"/>
</dbReference>
<dbReference type="InterPro" id="IPR029479">
    <property type="entry name" value="Nitroreductase"/>
</dbReference>
<dbReference type="Pfam" id="PF00881">
    <property type="entry name" value="Nitroreductase"/>
    <property type="match status" value="1"/>
</dbReference>
<protein>
    <submittedName>
        <fullName evidence="4">Nitroreductase family protein</fullName>
    </submittedName>
</protein>
<dbReference type="Gene3D" id="3.40.109.10">
    <property type="entry name" value="NADH Oxidase"/>
    <property type="match status" value="1"/>
</dbReference>
<dbReference type="RefSeq" id="WP_099621661.1">
    <property type="nucleotide sequence ID" value="NZ_CP024201.1"/>
</dbReference>
<organism evidence="4 5">
    <name type="scientific">Caulobacter mirabilis</name>
    <dbReference type="NCBI Taxonomy" id="69666"/>
    <lineage>
        <taxon>Bacteria</taxon>
        <taxon>Pseudomonadati</taxon>
        <taxon>Pseudomonadota</taxon>
        <taxon>Alphaproteobacteria</taxon>
        <taxon>Caulobacterales</taxon>
        <taxon>Caulobacteraceae</taxon>
        <taxon>Caulobacter</taxon>
    </lineage>
</organism>
<gene>
    <name evidence="4" type="ORF">CSW64_08245</name>
</gene>
<dbReference type="AlphaFoldDB" id="A0A2D2AWL3"/>
<reference evidence="4 5" key="1">
    <citation type="submission" date="2017-10" db="EMBL/GenBank/DDBJ databases">
        <title>Genome sequence of Caulobacter mirabilis FWC38.</title>
        <authorList>
            <person name="Fiebig A."/>
            <person name="Crosson S."/>
        </authorList>
    </citation>
    <scope>NUCLEOTIDE SEQUENCE [LARGE SCALE GENOMIC DNA]</scope>
    <source>
        <strain evidence="4 5">FWC 38</strain>
    </source>
</reference>
<dbReference type="SUPFAM" id="SSF55469">
    <property type="entry name" value="FMN-dependent nitroreductase-like"/>
    <property type="match status" value="1"/>
</dbReference>
<evidence type="ECO:0000313" key="4">
    <source>
        <dbReference type="EMBL" id="ATQ42404.1"/>
    </source>
</evidence>
<dbReference type="Proteomes" id="UP000228945">
    <property type="component" value="Chromosome"/>
</dbReference>
<dbReference type="KEGG" id="cmb:CSW64_08245"/>
<proteinExistence type="inferred from homology"/>
<dbReference type="PANTHER" id="PTHR43673">
    <property type="entry name" value="NAD(P)H NITROREDUCTASE YDGI-RELATED"/>
    <property type="match status" value="1"/>
</dbReference>
<evidence type="ECO:0000256" key="1">
    <source>
        <dbReference type="ARBA" id="ARBA00007118"/>
    </source>
</evidence>
<dbReference type="OrthoDB" id="9784375at2"/>
<name>A0A2D2AWL3_9CAUL</name>
<evidence type="ECO:0000256" key="2">
    <source>
        <dbReference type="ARBA" id="ARBA00023002"/>
    </source>
</evidence>
<comment type="similarity">
    <text evidence="1">Belongs to the nitroreductase family.</text>
</comment>
<dbReference type="GO" id="GO:0016491">
    <property type="term" value="F:oxidoreductase activity"/>
    <property type="evidence" value="ECO:0007669"/>
    <property type="project" value="UniProtKB-KW"/>
</dbReference>
<evidence type="ECO:0000259" key="3">
    <source>
        <dbReference type="Pfam" id="PF00881"/>
    </source>
</evidence>
<dbReference type="InterPro" id="IPR000415">
    <property type="entry name" value="Nitroreductase-like"/>
</dbReference>
<keyword evidence="2" id="KW-0560">Oxidoreductase</keyword>
<evidence type="ECO:0000313" key="5">
    <source>
        <dbReference type="Proteomes" id="UP000228945"/>
    </source>
</evidence>
<sequence>MTVIAQDRPTVLPANPALVRAIERRISASLFSSSRTVSDAEIHELVRLATRAPTAFNLQNWRFIAVRSAEAKARLRALAWDQPKITEAPVTFIIVGAQPRTKAIAERVRPSIEAGFMPAHMAQGWTDFADAFYAQHPQVARDEAIRSATLGAATLMFAAEALGLASGPMSGFDPEGVAEAFGLADDERAVLLVAVGHAAPGNWPQKPRRPVADVLSHA</sequence>